<evidence type="ECO:0000256" key="4">
    <source>
        <dbReference type="ARBA" id="ARBA00022729"/>
    </source>
</evidence>
<dbReference type="OMA" id="PYLRIRH"/>
<dbReference type="AGR" id="WB:WBGene00045245"/>
<dbReference type="PaxDb" id="6239-F09A5.9"/>
<dbReference type="WormBase" id="F09A5.9">
    <property type="protein sequence ID" value="CE40692"/>
    <property type="gene ID" value="WBGene00045245"/>
    <property type="gene designation" value="ttr-34"/>
</dbReference>
<evidence type="ECO:0000256" key="5">
    <source>
        <dbReference type="SAM" id="SignalP"/>
    </source>
</evidence>
<dbReference type="UCSC" id="F09A5.9">
    <property type="organism name" value="c. elegans"/>
</dbReference>
<evidence type="ECO:0000313" key="8">
    <source>
        <dbReference type="WormBase" id="F09A5.9"/>
    </source>
</evidence>
<comment type="subcellular location">
    <subcellularLocation>
        <location evidence="1">Secreted</location>
    </subcellularLocation>
</comment>
<dbReference type="GO" id="GO:0005576">
    <property type="term" value="C:extracellular region"/>
    <property type="evidence" value="ECO:0007669"/>
    <property type="project" value="UniProtKB-SubCell"/>
</dbReference>
<dbReference type="Proteomes" id="UP000001940">
    <property type="component" value="Chromosome X"/>
</dbReference>
<dbReference type="Gene3D" id="2.60.40.3330">
    <property type="match status" value="1"/>
</dbReference>
<feature type="chain" id="PRO_5012542266" evidence="5">
    <location>
        <begin position="16"/>
        <end position="132"/>
    </location>
</feature>
<dbReference type="CTD" id="6418843"/>
<evidence type="ECO:0007829" key="9">
    <source>
        <dbReference type="PeptideAtlas" id="A3FPK9"/>
    </source>
</evidence>
<proteinExistence type="evidence at protein level"/>
<keyword evidence="3" id="KW-0964">Secreted</keyword>
<reference evidence="6 7" key="1">
    <citation type="journal article" date="1998" name="Science">
        <title>Genome sequence of the nematode C. elegans: a platform for investigating biology.</title>
        <authorList>
            <consortium name="The C. elegans sequencing consortium"/>
            <person name="Sulson J.E."/>
            <person name="Waterston R."/>
        </authorList>
    </citation>
    <scope>NUCLEOTIDE SEQUENCE [LARGE SCALE GENOMIC DNA]</scope>
    <source>
        <strain evidence="6 7">Bristol N2</strain>
    </source>
</reference>
<dbReference type="GO" id="GO:0009986">
    <property type="term" value="C:cell surface"/>
    <property type="evidence" value="ECO:0007669"/>
    <property type="project" value="InterPro"/>
</dbReference>
<dbReference type="Pfam" id="PF01060">
    <property type="entry name" value="TTR-52"/>
    <property type="match status" value="1"/>
</dbReference>
<evidence type="ECO:0000256" key="1">
    <source>
        <dbReference type="ARBA" id="ARBA00004613"/>
    </source>
</evidence>
<keyword evidence="7" id="KW-1185">Reference proteome</keyword>
<feature type="signal peptide" evidence="5">
    <location>
        <begin position="1"/>
        <end position="15"/>
    </location>
</feature>
<evidence type="ECO:0000313" key="7">
    <source>
        <dbReference type="Proteomes" id="UP000001940"/>
    </source>
</evidence>
<keyword evidence="9" id="KW-1267">Proteomics identification</keyword>
<dbReference type="FunCoup" id="A3FPK9">
    <property type="interactions" value="1214"/>
</dbReference>
<accession>A3FPK9</accession>
<dbReference type="Bgee" id="WBGene00045245">
    <property type="expression patterns" value="Expressed in adult organism and 3 other cell types or tissues"/>
</dbReference>
<dbReference type="KEGG" id="cel:CELE_F09A5.9"/>
<sequence>MKFLILCALASYALAETTRVRATIHCGFQKRVGVPIVSLMEEDFSSVPILNLFDSDDVLDETTVEYGEHFTLDGGEIEIFSTEPYLQIVHKCFGTERTDIIDLSEFEADSNDILHVGHIVLTHEGHKITQAV</sequence>
<dbReference type="GeneID" id="6418843"/>
<name>A3FPK9_CAEEL</name>
<organism evidence="6 7">
    <name type="scientific">Caenorhabditis elegans</name>
    <dbReference type="NCBI Taxonomy" id="6239"/>
    <lineage>
        <taxon>Eukaryota</taxon>
        <taxon>Metazoa</taxon>
        <taxon>Ecdysozoa</taxon>
        <taxon>Nematoda</taxon>
        <taxon>Chromadorea</taxon>
        <taxon>Rhabditida</taxon>
        <taxon>Rhabditina</taxon>
        <taxon>Rhabditomorpha</taxon>
        <taxon>Rhabditoidea</taxon>
        <taxon>Rhabditidae</taxon>
        <taxon>Peloderinae</taxon>
        <taxon>Caenorhabditis</taxon>
    </lineage>
</organism>
<dbReference type="PeptideAtlas" id="A3FPK9"/>
<dbReference type="InParanoid" id="A3FPK9"/>
<evidence type="ECO:0000313" key="6">
    <source>
        <dbReference type="EMBL" id="CAM33502.1"/>
    </source>
</evidence>
<dbReference type="AlphaFoldDB" id="A3FPK9"/>
<dbReference type="OrthoDB" id="5824632at2759"/>
<dbReference type="PANTHER" id="PTHR21700">
    <property type="entry name" value="TRANSTHYRETIN-LIKE FAMILY PROTEIN-RELATED"/>
    <property type="match status" value="1"/>
</dbReference>
<evidence type="ECO:0000256" key="2">
    <source>
        <dbReference type="ARBA" id="ARBA00010112"/>
    </source>
</evidence>
<protein>
    <submittedName>
        <fullName evidence="6">TransThyretin-Related family domain</fullName>
    </submittedName>
</protein>
<gene>
    <name evidence="6 8" type="primary">ttr-34</name>
    <name evidence="6" type="ORF">CELE_F09A5.9</name>
    <name evidence="8" type="ORF">F09A5.9</name>
</gene>
<evidence type="ECO:0000256" key="3">
    <source>
        <dbReference type="ARBA" id="ARBA00022525"/>
    </source>
</evidence>
<keyword evidence="4 5" id="KW-0732">Signal</keyword>
<dbReference type="eggNOG" id="ENOG502THUG">
    <property type="taxonomic scope" value="Eukaryota"/>
</dbReference>
<dbReference type="InterPro" id="IPR038479">
    <property type="entry name" value="Transthyretin-like_sf"/>
</dbReference>
<dbReference type="RefSeq" id="NP_001123125.1">
    <property type="nucleotide sequence ID" value="NM_001129653.4"/>
</dbReference>
<dbReference type="InterPro" id="IPR001534">
    <property type="entry name" value="Transthyretin-like"/>
</dbReference>
<dbReference type="EMBL" id="BX284606">
    <property type="protein sequence ID" value="CAM33502.1"/>
    <property type="molecule type" value="Genomic_DNA"/>
</dbReference>
<dbReference type="PANTHER" id="PTHR21700:SF38">
    <property type="entry name" value="TRANSTHYRETIN-RELATED FAMILY DOMAIN-RELATED"/>
    <property type="match status" value="1"/>
</dbReference>
<dbReference type="SMR" id="A3FPK9"/>
<comment type="similarity">
    <text evidence="2">Belongs to the nematode transthyretin-like family.</text>
</comment>
<dbReference type="HOGENOM" id="CLU_155428_0_0_1"/>